<reference evidence="3 4" key="1">
    <citation type="journal article" date="2019" name="Int. J. Syst. Evol. Microbiol.">
        <title>The Global Catalogue of Microorganisms (GCM) 10K type strain sequencing project: providing services to taxonomists for standard genome sequencing and annotation.</title>
        <authorList>
            <consortium name="The Broad Institute Genomics Platform"/>
            <consortium name="The Broad Institute Genome Sequencing Center for Infectious Disease"/>
            <person name="Wu L."/>
            <person name="Ma J."/>
        </authorList>
    </citation>
    <scope>NUCLEOTIDE SEQUENCE [LARGE SCALE GENOMIC DNA]</scope>
    <source>
        <strain evidence="3 4">PSRA2</strain>
    </source>
</reference>
<comment type="caution">
    <text evidence="3">The sequence shown here is derived from an EMBL/GenBank/DDBJ whole genome shotgun (WGS) entry which is preliminary data.</text>
</comment>
<dbReference type="Pfam" id="PF24035">
    <property type="entry name" value="DUF7344"/>
    <property type="match status" value="1"/>
</dbReference>
<gene>
    <name evidence="3" type="ORF">ACFQHK_06370</name>
</gene>
<dbReference type="RefSeq" id="WP_304447824.1">
    <property type="nucleotide sequence ID" value="NZ_JARRAH010000001.1"/>
</dbReference>
<name>A0ABD5U6F9_9EURY</name>
<proteinExistence type="predicted"/>
<evidence type="ECO:0000256" key="1">
    <source>
        <dbReference type="SAM" id="MobiDB-lite"/>
    </source>
</evidence>
<dbReference type="Gene3D" id="1.10.10.10">
    <property type="entry name" value="Winged helix-like DNA-binding domain superfamily/Winged helix DNA-binding domain"/>
    <property type="match status" value="1"/>
</dbReference>
<dbReference type="Proteomes" id="UP001596406">
    <property type="component" value="Unassembled WGS sequence"/>
</dbReference>
<feature type="region of interest" description="Disordered" evidence="1">
    <location>
        <begin position="1"/>
        <end position="20"/>
    </location>
</feature>
<dbReference type="AlphaFoldDB" id="A0ABD5U6F9"/>
<dbReference type="InterPro" id="IPR055768">
    <property type="entry name" value="DUF7344"/>
</dbReference>
<sequence>MSYRIEPTDATDRPQIDVPENRRLRHDDVTETVSQYFRLLSRTRRRFVLYLLNDAGALPVEDLAVRLARARTDVSTDGDPAEGAVRDEQLTLRHNHLPALAEAGVVEYDASAGTVALSLSSRELSDLLSVAVEFDLQERE</sequence>
<feature type="domain" description="DUF7344" evidence="2">
    <location>
        <begin position="37"/>
        <end position="115"/>
    </location>
</feature>
<organism evidence="3 4">
    <name type="scientific">Halomarina ordinaria</name>
    <dbReference type="NCBI Taxonomy" id="3033939"/>
    <lineage>
        <taxon>Archaea</taxon>
        <taxon>Methanobacteriati</taxon>
        <taxon>Methanobacteriota</taxon>
        <taxon>Stenosarchaea group</taxon>
        <taxon>Halobacteria</taxon>
        <taxon>Halobacteriales</taxon>
        <taxon>Natronomonadaceae</taxon>
        <taxon>Halomarina</taxon>
    </lineage>
</organism>
<evidence type="ECO:0000313" key="4">
    <source>
        <dbReference type="Proteomes" id="UP001596406"/>
    </source>
</evidence>
<dbReference type="InterPro" id="IPR036388">
    <property type="entry name" value="WH-like_DNA-bd_sf"/>
</dbReference>
<accession>A0ABD5U6F9</accession>
<keyword evidence="4" id="KW-1185">Reference proteome</keyword>
<evidence type="ECO:0000259" key="2">
    <source>
        <dbReference type="Pfam" id="PF24035"/>
    </source>
</evidence>
<protein>
    <recommendedName>
        <fullName evidence="2">DUF7344 domain-containing protein</fullName>
    </recommendedName>
</protein>
<evidence type="ECO:0000313" key="3">
    <source>
        <dbReference type="EMBL" id="MFC6836130.1"/>
    </source>
</evidence>
<dbReference type="EMBL" id="JBHSXM010000001">
    <property type="protein sequence ID" value="MFC6836130.1"/>
    <property type="molecule type" value="Genomic_DNA"/>
</dbReference>